<evidence type="ECO:0000313" key="1">
    <source>
        <dbReference type="EMBL" id="MDG0814195.1"/>
    </source>
</evidence>
<evidence type="ECO:0000313" key="2">
    <source>
        <dbReference type="Proteomes" id="UP001153404"/>
    </source>
</evidence>
<organism evidence="1 2">
    <name type="scientific">Cohnella rhizosphaerae</name>
    <dbReference type="NCBI Taxonomy" id="1457232"/>
    <lineage>
        <taxon>Bacteria</taxon>
        <taxon>Bacillati</taxon>
        <taxon>Bacillota</taxon>
        <taxon>Bacilli</taxon>
        <taxon>Bacillales</taxon>
        <taxon>Paenibacillaceae</taxon>
        <taxon>Cohnella</taxon>
    </lineage>
</organism>
<sequence length="43" mass="4706">MMERVHLLSGTVTIGEAAQGIGCRLRIMLPLEDSDDRLPELPA</sequence>
<name>A0A9X4QWV3_9BACL</name>
<protein>
    <submittedName>
        <fullName evidence="1">Uncharacterized protein</fullName>
    </submittedName>
</protein>
<keyword evidence="2" id="KW-1185">Reference proteome</keyword>
<dbReference type="AlphaFoldDB" id="A0A9X4QWV3"/>
<dbReference type="EMBL" id="JAPDIA010000009">
    <property type="protein sequence ID" value="MDG0814195.1"/>
    <property type="molecule type" value="Genomic_DNA"/>
</dbReference>
<gene>
    <name evidence="1" type="ORF">OMP40_36635</name>
</gene>
<dbReference type="RefSeq" id="WP_277538920.1">
    <property type="nucleotide sequence ID" value="NZ_JAPDIA010000009.1"/>
</dbReference>
<accession>A0A9X4QWV3</accession>
<proteinExistence type="predicted"/>
<dbReference type="Proteomes" id="UP001153404">
    <property type="component" value="Unassembled WGS sequence"/>
</dbReference>
<reference evidence="1" key="1">
    <citation type="submission" date="2022-10" db="EMBL/GenBank/DDBJ databases">
        <title>Comparative genomic analysis of Cohnella hashimotonis sp. nov., isolated from the International Space Station.</title>
        <authorList>
            <person name="Simpson A."/>
            <person name="Venkateswaran K."/>
        </authorList>
    </citation>
    <scope>NUCLEOTIDE SEQUENCE</scope>
    <source>
        <strain evidence="1">DSM 28161</strain>
    </source>
</reference>
<comment type="caution">
    <text evidence="1">The sequence shown here is derived from an EMBL/GenBank/DDBJ whole genome shotgun (WGS) entry which is preliminary data.</text>
</comment>